<dbReference type="Pfam" id="PF13927">
    <property type="entry name" value="Ig_3"/>
    <property type="match status" value="1"/>
</dbReference>
<dbReference type="SUPFAM" id="SSF48726">
    <property type="entry name" value="Immunoglobulin"/>
    <property type="match status" value="2"/>
</dbReference>
<evidence type="ECO:0000256" key="1">
    <source>
        <dbReference type="ARBA" id="ARBA00023319"/>
    </source>
</evidence>
<gene>
    <name evidence="3" type="ORF">NQ318_003985</name>
</gene>
<protein>
    <recommendedName>
        <fullName evidence="2">Ig-like domain-containing protein</fullName>
    </recommendedName>
</protein>
<dbReference type="GO" id="GO:0098632">
    <property type="term" value="F:cell-cell adhesion mediator activity"/>
    <property type="evidence" value="ECO:0007669"/>
    <property type="project" value="TreeGrafter"/>
</dbReference>
<evidence type="ECO:0000259" key="2">
    <source>
        <dbReference type="PROSITE" id="PS50835"/>
    </source>
</evidence>
<proteinExistence type="predicted"/>
<comment type="caution">
    <text evidence="3">The sequence shown here is derived from an EMBL/GenBank/DDBJ whole genome shotgun (WGS) entry which is preliminary data.</text>
</comment>
<dbReference type="GO" id="GO:0070593">
    <property type="term" value="P:dendrite self-avoidance"/>
    <property type="evidence" value="ECO:0007669"/>
    <property type="project" value="TreeGrafter"/>
</dbReference>
<dbReference type="PANTHER" id="PTHR10075">
    <property type="entry name" value="BASIGIN RELATED"/>
    <property type="match status" value="1"/>
</dbReference>
<dbReference type="PROSITE" id="PS50835">
    <property type="entry name" value="IG_LIKE"/>
    <property type="match status" value="1"/>
</dbReference>
<evidence type="ECO:0000313" key="3">
    <source>
        <dbReference type="EMBL" id="KAJ8960260.1"/>
    </source>
</evidence>
<sequence>MEVMVEPPRITIRRLTKEDRGMYQCVTSNNWDQAQATAELDMGDAGPELIYWFSEQTLQPGPTVSLKCVATGNPPPQFTWTLDGFAIPDHPRFLVVSAVIVGILCIPADLVRDGREIFMRAITLTRRGSVVFGGFRLSHYVFR</sequence>
<dbReference type="Proteomes" id="UP001162162">
    <property type="component" value="Unassembled WGS sequence"/>
</dbReference>
<keyword evidence="4" id="KW-1185">Reference proteome</keyword>
<evidence type="ECO:0000313" key="4">
    <source>
        <dbReference type="Proteomes" id="UP001162162"/>
    </source>
</evidence>
<dbReference type="Gene3D" id="2.60.40.10">
    <property type="entry name" value="Immunoglobulins"/>
    <property type="match status" value="2"/>
</dbReference>
<dbReference type="GO" id="GO:0007156">
    <property type="term" value="P:homophilic cell adhesion via plasma membrane adhesion molecules"/>
    <property type="evidence" value="ECO:0007669"/>
    <property type="project" value="TreeGrafter"/>
</dbReference>
<name>A0AAV8ZAB4_9CUCU</name>
<dbReference type="InterPro" id="IPR013783">
    <property type="entry name" value="Ig-like_fold"/>
</dbReference>
<dbReference type="GO" id="GO:0007411">
    <property type="term" value="P:axon guidance"/>
    <property type="evidence" value="ECO:0007669"/>
    <property type="project" value="TreeGrafter"/>
</dbReference>
<accession>A0AAV8ZAB4</accession>
<reference evidence="3" key="1">
    <citation type="journal article" date="2023" name="Insect Mol. Biol.">
        <title>Genome sequencing provides insights into the evolution of gene families encoding plant cell wall-degrading enzymes in longhorned beetles.</title>
        <authorList>
            <person name="Shin N.R."/>
            <person name="Okamura Y."/>
            <person name="Kirsch R."/>
            <person name="Pauchet Y."/>
        </authorList>
    </citation>
    <scope>NUCLEOTIDE SEQUENCE</scope>
    <source>
        <strain evidence="3">AMC_N1</strain>
    </source>
</reference>
<feature type="domain" description="Ig-like" evidence="2">
    <location>
        <begin position="47"/>
        <end position="84"/>
    </location>
</feature>
<dbReference type="PANTHER" id="PTHR10075:SF14">
    <property type="entry name" value="CELL ADHESION MOLECULE DSCAM2-RELATED"/>
    <property type="match status" value="1"/>
</dbReference>
<organism evidence="3 4">
    <name type="scientific">Aromia moschata</name>
    <dbReference type="NCBI Taxonomy" id="1265417"/>
    <lineage>
        <taxon>Eukaryota</taxon>
        <taxon>Metazoa</taxon>
        <taxon>Ecdysozoa</taxon>
        <taxon>Arthropoda</taxon>
        <taxon>Hexapoda</taxon>
        <taxon>Insecta</taxon>
        <taxon>Pterygota</taxon>
        <taxon>Neoptera</taxon>
        <taxon>Endopterygota</taxon>
        <taxon>Coleoptera</taxon>
        <taxon>Polyphaga</taxon>
        <taxon>Cucujiformia</taxon>
        <taxon>Chrysomeloidea</taxon>
        <taxon>Cerambycidae</taxon>
        <taxon>Cerambycinae</taxon>
        <taxon>Callichromatini</taxon>
        <taxon>Aromia</taxon>
    </lineage>
</organism>
<dbReference type="InterPro" id="IPR036179">
    <property type="entry name" value="Ig-like_dom_sf"/>
</dbReference>
<dbReference type="GO" id="GO:0005886">
    <property type="term" value="C:plasma membrane"/>
    <property type="evidence" value="ECO:0007669"/>
    <property type="project" value="TreeGrafter"/>
</dbReference>
<dbReference type="EMBL" id="JAPWTK010000009">
    <property type="protein sequence ID" value="KAJ8960260.1"/>
    <property type="molecule type" value="Genomic_DNA"/>
</dbReference>
<keyword evidence="1" id="KW-0393">Immunoglobulin domain</keyword>
<dbReference type="GO" id="GO:0030424">
    <property type="term" value="C:axon"/>
    <property type="evidence" value="ECO:0007669"/>
    <property type="project" value="TreeGrafter"/>
</dbReference>
<dbReference type="AlphaFoldDB" id="A0AAV8ZAB4"/>
<dbReference type="InterPro" id="IPR007110">
    <property type="entry name" value="Ig-like_dom"/>
</dbReference>